<dbReference type="EMBL" id="QWGR01000010">
    <property type="protein sequence ID" value="RIJ47006.1"/>
    <property type="molecule type" value="Genomic_DNA"/>
</dbReference>
<comment type="caution">
    <text evidence="2">The sequence shown here is derived from an EMBL/GenBank/DDBJ whole genome shotgun (WGS) entry which is preliminary data.</text>
</comment>
<accession>A0A399SSG1</accession>
<proteinExistence type="predicted"/>
<dbReference type="InterPro" id="IPR010133">
    <property type="entry name" value="Bacteriocin_signal_seq"/>
</dbReference>
<dbReference type="NCBIfam" id="TIGR01847">
    <property type="entry name" value="bacteriocin_sig"/>
    <property type="match status" value="1"/>
</dbReference>
<evidence type="ECO:0000256" key="1">
    <source>
        <dbReference type="SAM" id="MobiDB-lite"/>
    </source>
</evidence>
<organism evidence="2 3">
    <name type="scientific">Maribellus luteus</name>
    <dbReference type="NCBI Taxonomy" id="2305463"/>
    <lineage>
        <taxon>Bacteria</taxon>
        <taxon>Pseudomonadati</taxon>
        <taxon>Bacteroidota</taxon>
        <taxon>Bacteroidia</taxon>
        <taxon>Marinilabiliales</taxon>
        <taxon>Prolixibacteraceae</taxon>
        <taxon>Maribellus</taxon>
    </lineage>
</organism>
<feature type="region of interest" description="Disordered" evidence="1">
    <location>
        <begin position="29"/>
        <end position="49"/>
    </location>
</feature>
<dbReference type="RefSeq" id="WP_119439046.1">
    <property type="nucleotide sequence ID" value="NZ_QWGR01000010.1"/>
</dbReference>
<evidence type="ECO:0000313" key="2">
    <source>
        <dbReference type="EMBL" id="RIJ47006.1"/>
    </source>
</evidence>
<keyword evidence="3" id="KW-1185">Reference proteome</keyword>
<dbReference type="AlphaFoldDB" id="A0A399SSG1"/>
<evidence type="ECO:0000313" key="3">
    <source>
        <dbReference type="Proteomes" id="UP000265926"/>
    </source>
</evidence>
<reference evidence="2 3" key="1">
    <citation type="submission" date="2018-08" db="EMBL/GenBank/DDBJ databases">
        <title>Pallidiluteibacterium maritimus gen. nov., sp. nov., isolated from coastal sediment.</title>
        <authorList>
            <person name="Zhou L.Y."/>
        </authorList>
    </citation>
    <scope>NUCLEOTIDE SEQUENCE [LARGE SCALE GENOMIC DNA]</scope>
    <source>
        <strain evidence="2 3">XSD2</strain>
    </source>
</reference>
<gene>
    <name evidence="2" type="ORF">D1614_16355</name>
</gene>
<protein>
    <submittedName>
        <fullName evidence="2">Bacteriocin</fullName>
    </submittedName>
</protein>
<sequence>MKRVLGQTTENAFANFTFEVLTNDEMKSIKGGVDRPKSRDKDVYDTLEE</sequence>
<dbReference type="Proteomes" id="UP000265926">
    <property type="component" value="Unassembled WGS sequence"/>
</dbReference>
<name>A0A399SSG1_9BACT</name>